<evidence type="ECO:0000313" key="1">
    <source>
        <dbReference type="EMBL" id="CUW96996.1"/>
    </source>
</evidence>
<accession>A0A9W5B482</accession>
<dbReference type="AlphaFoldDB" id="A0A9W5B482"/>
<keyword evidence="2" id="KW-1185">Reference proteome</keyword>
<organism evidence="1 2">
    <name type="scientific">Agrobacterium genomosp. 2 str. CFBP 5494</name>
    <dbReference type="NCBI Taxonomy" id="1183436"/>
    <lineage>
        <taxon>Bacteria</taxon>
        <taxon>Pseudomonadati</taxon>
        <taxon>Pseudomonadota</taxon>
        <taxon>Alphaproteobacteria</taxon>
        <taxon>Hyphomicrobiales</taxon>
        <taxon>Rhizobiaceae</taxon>
        <taxon>Rhizobium/Agrobacterium group</taxon>
        <taxon>Agrobacterium</taxon>
        <taxon>Agrobacterium tumefaciens complex</taxon>
    </lineage>
</organism>
<reference evidence="1 2" key="1">
    <citation type="submission" date="2016-01" db="EMBL/GenBank/DDBJ databases">
        <authorList>
            <person name="Regsiter A."/>
            <person name="william w."/>
        </authorList>
    </citation>
    <scope>NUCLEOTIDE SEQUENCE [LARGE SCALE GENOMIC DNA]</scope>
    <source>
        <strain evidence="1 2">CFBP 5494</strain>
    </source>
</reference>
<evidence type="ECO:0000313" key="2">
    <source>
        <dbReference type="Proteomes" id="UP000191933"/>
    </source>
</evidence>
<proteinExistence type="predicted"/>
<comment type="caution">
    <text evidence="1">The sequence shown here is derived from an EMBL/GenBank/DDBJ whole genome shotgun (WGS) entry which is preliminary data.</text>
</comment>
<protein>
    <submittedName>
        <fullName evidence="1">Uncharacterized protein</fullName>
    </submittedName>
</protein>
<dbReference type="Proteomes" id="UP000191933">
    <property type="component" value="Unassembled WGS sequence"/>
</dbReference>
<gene>
    <name evidence="1" type="ORF">AGR2A_Lc30003</name>
</gene>
<dbReference type="EMBL" id="FBVY01000032">
    <property type="protein sequence ID" value="CUW96996.1"/>
    <property type="molecule type" value="Genomic_DNA"/>
</dbReference>
<sequence>MDALVFCQVSRPFLWARSLPFGYGGRKVLRLSKSGPVSERRGHGVAPLLLVRKRSEV</sequence>
<name>A0A9W5B482_9HYPH</name>